<dbReference type="AlphaFoldDB" id="A0A1T4KWS8"/>
<evidence type="ECO:0000256" key="10">
    <source>
        <dbReference type="ARBA" id="ARBA00023277"/>
    </source>
</evidence>
<keyword evidence="6" id="KW-0021">Allosteric enzyme</keyword>
<comment type="subcellular location">
    <subcellularLocation>
        <location evidence="3">Cytoplasm</location>
    </subcellularLocation>
</comment>
<evidence type="ECO:0000256" key="6">
    <source>
        <dbReference type="ARBA" id="ARBA00022533"/>
    </source>
</evidence>
<evidence type="ECO:0000256" key="4">
    <source>
        <dbReference type="ARBA" id="ARBA00006047"/>
    </source>
</evidence>
<comment type="cofactor">
    <cofactor evidence="2 13">
        <name>pyridoxal 5'-phosphate</name>
        <dbReference type="ChEBI" id="CHEBI:597326"/>
    </cofactor>
</comment>
<evidence type="ECO:0000256" key="5">
    <source>
        <dbReference type="ARBA" id="ARBA00022490"/>
    </source>
</evidence>
<dbReference type="InterPro" id="IPR011833">
    <property type="entry name" value="Glycg_phsphrylas"/>
</dbReference>
<dbReference type="OrthoDB" id="9760804at2"/>
<accession>A0A1T4KWS8</accession>
<keyword evidence="15" id="KW-1185">Reference proteome</keyword>
<evidence type="ECO:0000256" key="8">
    <source>
        <dbReference type="ARBA" id="ARBA00022679"/>
    </source>
</evidence>
<evidence type="ECO:0000256" key="9">
    <source>
        <dbReference type="ARBA" id="ARBA00022898"/>
    </source>
</evidence>
<dbReference type="GO" id="GO:0005737">
    <property type="term" value="C:cytoplasm"/>
    <property type="evidence" value="ECO:0007669"/>
    <property type="project" value="UniProtKB-SubCell"/>
</dbReference>
<dbReference type="EMBL" id="FUWX01000005">
    <property type="protein sequence ID" value="SJZ46876.1"/>
    <property type="molecule type" value="Genomic_DNA"/>
</dbReference>
<dbReference type="GO" id="GO:0005980">
    <property type="term" value="P:glycogen catabolic process"/>
    <property type="evidence" value="ECO:0007669"/>
    <property type="project" value="TreeGrafter"/>
</dbReference>
<evidence type="ECO:0000313" key="14">
    <source>
        <dbReference type="EMBL" id="SJZ46876.1"/>
    </source>
</evidence>
<gene>
    <name evidence="14" type="ORF">SAMN02745174_00634</name>
</gene>
<comment type="catalytic activity">
    <reaction evidence="1 13">
        <text>[(1-&gt;4)-alpha-D-glucosyl](n) + phosphate = [(1-&gt;4)-alpha-D-glucosyl](n-1) + alpha-D-glucose 1-phosphate</text>
        <dbReference type="Rhea" id="RHEA:41732"/>
        <dbReference type="Rhea" id="RHEA-COMP:9584"/>
        <dbReference type="Rhea" id="RHEA-COMP:9586"/>
        <dbReference type="ChEBI" id="CHEBI:15444"/>
        <dbReference type="ChEBI" id="CHEBI:43474"/>
        <dbReference type="ChEBI" id="CHEBI:58601"/>
        <dbReference type="EC" id="2.4.1.1"/>
    </reaction>
</comment>
<dbReference type="GO" id="GO:0030170">
    <property type="term" value="F:pyridoxal phosphate binding"/>
    <property type="evidence" value="ECO:0007669"/>
    <property type="project" value="InterPro"/>
</dbReference>
<keyword evidence="10 13" id="KW-0119">Carbohydrate metabolism</keyword>
<dbReference type="CDD" id="cd04300">
    <property type="entry name" value="GT35_Glycogen_Phosphorylase"/>
    <property type="match status" value="1"/>
</dbReference>
<evidence type="ECO:0000256" key="12">
    <source>
        <dbReference type="PIRSR" id="PIRSR000460-1"/>
    </source>
</evidence>
<dbReference type="InterPro" id="IPR035090">
    <property type="entry name" value="Pyridoxal_P_attach_site"/>
</dbReference>
<evidence type="ECO:0000256" key="2">
    <source>
        <dbReference type="ARBA" id="ARBA00001933"/>
    </source>
</evidence>
<dbReference type="InterPro" id="IPR000811">
    <property type="entry name" value="Glyco_trans_35"/>
</dbReference>
<dbReference type="GO" id="GO:0008184">
    <property type="term" value="F:glycogen phosphorylase activity"/>
    <property type="evidence" value="ECO:0007669"/>
    <property type="project" value="InterPro"/>
</dbReference>
<dbReference type="EC" id="2.4.1.1" evidence="13"/>
<evidence type="ECO:0000256" key="3">
    <source>
        <dbReference type="ARBA" id="ARBA00004496"/>
    </source>
</evidence>
<keyword evidence="9 12" id="KW-0663">Pyridoxal phosphate</keyword>
<dbReference type="RefSeq" id="WP_078693167.1">
    <property type="nucleotide sequence ID" value="NZ_FUWX01000005.1"/>
</dbReference>
<keyword evidence="5" id="KW-0963">Cytoplasm</keyword>
<dbReference type="PANTHER" id="PTHR11468">
    <property type="entry name" value="GLYCOGEN PHOSPHORYLASE"/>
    <property type="match status" value="1"/>
</dbReference>
<comment type="function">
    <text evidence="13">Allosteric enzyme that catalyzes the rate-limiting step in glycogen catabolism, the phosphorolytic cleavage of glycogen to produce glucose-1-phosphate, and plays a central role in maintaining cellular and organismal glucose homeostasis.</text>
</comment>
<evidence type="ECO:0000256" key="13">
    <source>
        <dbReference type="RuleBase" id="RU000587"/>
    </source>
</evidence>
<organism evidence="14 15">
    <name type="scientific">Cetobacterium ceti</name>
    <dbReference type="NCBI Taxonomy" id="180163"/>
    <lineage>
        <taxon>Bacteria</taxon>
        <taxon>Fusobacteriati</taxon>
        <taxon>Fusobacteriota</taxon>
        <taxon>Fusobacteriia</taxon>
        <taxon>Fusobacteriales</taxon>
        <taxon>Fusobacteriaceae</taxon>
        <taxon>Cetobacterium</taxon>
    </lineage>
</organism>
<dbReference type="Proteomes" id="UP000191153">
    <property type="component" value="Unassembled WGS sequence"/>
</dbReference>
<dbReference type="PROSITE" id="PS00102">
    <property type="entry name" value="PHOSPHORYLASE"/>
    <property type="match status" value="1"/>
</dbReference>
<reference evidence="14 15" key="1">
    <citation type="submission" date="2017-02" db="EMBL/GenBank/DDBJ databases">
        <authorList>
            <person name="Peterson S.W."/>
        </authorList>
    </citation>
    <scope>NUCLEOTIDE SEQUENCE [LARGE SCALE GENOMIC DNA]</scope>
    <source>
        <strain evidence="14 15">ATCC 700028</strain>
    </source>
</reference>
<sequence>MQDVRDKIISETLKNIKIDFTKRLHDANTFEIYQGISKTLLGYFAENWTKSNELYRKNRRVYYFSAEFLMGRSLGNSLVNLGLQEDVEGLLKDIGINYNEVEEAEADGGLGNGGLGRLASCFLDSMATLNLPGQGYGIRYKNGIFKQEIENGFQKEYPVNWIKYKIAWSIPKFSEEVIVEFTDMEVRAIPYDTPIIGYKTDNINTLRLWEAHPLEDLNIEAFNDQKYDEAVKCRNRVKDISRILYPNDSTSEGKKLRLRQQYFFVSASLQDIIRNFKKYNGGDFNNFSKYIAIQLNDTHPVVAIPELMRLLMDMEKLSWEESFKICNEVFSYTNHTILAEASEKWWVDFYKELIPRVYEIIVEMDKKWRGKLLELFPNDEGRRKDMVLIKDNMIQMAHMAIYTCHTVNGVAKLHSELLKYRELKNWAEIYPEKFQNKTNGITPRRWVAVSNKPLTKLINRLIGKKWIIHSEELKRLEEYGEHIDVLRRFLEIKNEKKKELGDFIRKTTGIEVNTDSIFDVQVKRIHEYKRQTLNILYILDLYFRLKEGKIREYYPTTFIFAGKAAPGYFRAKGIIKLINEVARIVNNDKDVNDKIKVVFIPDFKVSSGEKIYPAADVSVQISTAGKEASGTGNMKFMMNGAITLGTFDGANVEIVEEAGRENEYIFGLTVEEITTLEKEGYNPKEYYENVEGLKRAMDALVDGTLNDENSGMFKELYTSILEGADWHKPDQYFVLGDFQEFRTIRDKLNNDYRDKIEWAKKAWLNICNSGKFSSDRTIHDYAKEIWKIEPKRV</sequence>
<dbReference type="PIRSF" id="PIRSF000460">
    <property type="entry name" value="Pprylas_GlgP"/>
    <property type="match status" value="1"/>
</dbReference>
<dbReference type="NCBIfam" id="TIGR02093">
    <property type="entry name" value="P_ylase"/>
    <property type="match status" value="1"/>
</dbReference>
<keyword evidence="7 13" id="KW-0328">Glycosyltransferase</keyword>
<proteinExistence type="inferred from homology"/>
<evidence type="ECO:0000256" key="7">
    <source>
        <dbReference type="ARBA" id="ARBA00022676"/>
    </source>
</evidence>
<comment type="function">
    <text evidence="11">Phosphorylase is an important allosteric enzyme in carbohydrate metabolism. Enzymes from different sources differ in their regulatory mechanisms and in their natural substrates. However, all known phosphorylases share catalytic and structural properties.</text>
</comment>
<name>A0A1T4KWS8_9FUSO</name>
<keyword evidence="8 13" id="KW-0808">Transferase</keyword>
<evidence type="ECO:0000313" key="15">
    <source>
        <dbReference type="Proteomes" id="UP000191153"/>
    </source>
</evidence>
<dbReference type="SUPFAM" id="SSF53756">
    <property type="entry name" value="UDP-Glycosyltransferase/glycogen phosphorylase"/>
    <property type="match status" value="1"/>
</dbReference>
<evidence type="ECO:0000256" key="11">
    <source>
        <dbReference type="ARBA" id="ARBA00025174"/>
    </source>
</evidence>
<feature type="modified residue" description="N6-(pyridoxal phosphate)lysine" evidence="12">
    <location>
        <position position="635"/>
    </location>
</feature>
<protein>
    <recommendedName>
        <fullName evidence="13">Alpha-1,4 glucan phosphorylase</fullName>
        <ecNumber evidence="13">2.4.1.1</ecNumber>
    </recommendedName>
</protein>
<comment type="similarity">
    <text evidence="4 13">Belongs to the glycogen phosphorylase family.</text>
</comment>
<dbReference type="STRING" id="180163.SAMN02745174_00634"/>
<dbReference type="FunFam" id="3.40.50.2000:FF:000003">
    <property type="entry name" value="Alpha-1,4 glucan phosphorylase"/>
    <property type="match status" value="1"/>
</dbReference>
<dbReference type="Gene3D" id="3.40.50.2000">
    <property type="entry name" value="Glycogen Phosphorylase B"/>
    <property type="match status" value="2"/>
</dbReference>
<evidence type="ECO:0000256" key="1">
    <source>
        <dbReference type="ARBA" id="ARBA00001275"/>
    </source>
</evidence>
<dbReference type="PANTHER" id="PTHR11468:SF3">
    <property type="entry name" value="GLYCOGEN PHOSPHORYLASE, LIVER FORM"/>
    <property type="match status" value="1"/>
</dbReference>
<dbReference type="Pfam" id="PF00343">
    <property type="entry name" value="Phosphorylase"/>
    <property type="match status" value="1"/>
</dbReference>
<dbReference type="FunFam" id="3.40.50.2000:FF:000153">
    <property type="entry name" value="Alpha-1,4 glucan phosphorylase"/>
    <property type="match status" value="1"/>
</dbReference>